<feature type="transmembrane region" description="Helical" evidence="2">
    <location>
        <begin position="1334"/>
        <end position="1354"/>
    </location>
</feature>
<dbReference type="CDD" id="cd00038">
    <property type="entry name" value="CAP_ED"/>
    <property type="match status" value="2"/>
</dbReference>
<feature type="domain" description="Cyclic nucleotide-binding" evidence="3">
    <location>
        <begin position="206"/>
        <end position="331"/>
    </location>
</feature>
<evidence type="ECO:0000256" key="2">
    <source>
        <dbReference type="SAM" id="Phobius"/>
    </source>
</evidence>
<dbReference type="SUPFAM" id="SSF81324">
    <property type="entry name" value="Voltage-gated potassium channels"/>
    <property type="match status" value="3"/>
</dbReference>
<dbReference type="PANTHER" id="PTHR45638">
    <property type="entry name" value="CYCLIC NUCLEOTIDE-GATED CATION CHANNEL SUBUNIT A"/>
    <property type="match status" value="1"/>
</dbReference>
<dbReference type="InterPro" id="IPR014710">
    <property type="entry name" value="RmlC-like_jellyroll"/>
</dbReference>
<feature type="transmembrane region" description="Helical" evidence="2">
    <location>
        <begin position="934"/>
        <end position="955"/>
    </location>
</feature>
<dbReference type="Pfam" id="PF00027">
    <property type="entry name" value="cNMP_binding"/>
    <property type="match status" value="1"/>
</dbReference>
<dbReference type="InterPro" id="IPR018490">
    <property type="entry name" value="cNMP-bd_dom_sf"/>
</dbReference>
<feature type="transmembrane region" description="Helical" evidence="2">
    <location>
        <begin position="1027"/>
        <end position="1046"/>
    </location>
</feature>
<dbReference type="PANTHER" id="PTHR45638:SF19">
    <property type="entry name" value="CYCLIC NUCLEOTIDE-BINDING DOMAIN-CONTAINING PROTEIN"/>
    <property type="match status" value="1"/>
</dbReference>
<feature type="transmembrane region" description="Helical" evidence="2">
    <location>
        <begin position="375"/>
        <end position="396"/>
    </location>
</feature>
<feature type="transmembrane region" description="Helical" evidence="2">
    <location>
        <begin position="999"/>
        <end position="1021"/>
    </location>
</feature>
<protein>
    <submittedName>
        <fullName evidence="5">Uncharacterized protein LOC108559859</fullName>
    </submittedName>
</protein>
<feature type="transmembrane region" description="Helical" evidence="2">
    <location>
        <begin position="408"/>
        <end position="429"/>
    </location>
</feature>
<dbReference type="PROSITE" id="PS50042">
    <property type="entry name" value="CNMP_BINDING_3"/>
    <property type="match status" value="2"/>
</dbReference>
<gene>
    <name evidence="5" type="primary">LOC108559859</name>
</gene>
<dbReference type="RefSeq" id="XP_017772716.1">
    <property type="nucleotide sequence ID" value="XM_017917227.1"/>
</dbReference>
<organism evidence="4 5">
    <name type="scientific">Nicrophorus vespilloides</name>
    <name type="common">Boreal carrion beetle</name>
    <dbReference type="NCBI Taxonomy" id="110193"/>
    <lineage>
        <taxon>Eukaryota</taxon>
        <taxon>Metazoa</taxon>
        <taxon>Ecdysozoa</taxon>
        <taxon>Arthropoda</taxon>
        <taxon>Hexapoda</taxon>
        <taxon>Insecta</taxon>
        <taxon>Pterygota</taxon>
        <taxon>Neoptera</taxon>
        <taxon>Endopterygota</taxon>
        <taxon>Coleoptera</taxon>
        <taxon>Polyphaga</taxon>
        <taxon>Staphyliniformia</taxon>
        <taxon>Silphidae</taxon>
        <taxon>Nicrophorinae</taxon>
        <taxon>Nicrophorus</taxon>
    </lineage>
</organism>
<sequence length="1381" mass="161134">MGSNEENMFNCSLVSKNNLEYILATGKDFICEEYDIKQKDSEKFEDSEECRNTYVKHWTDEFHNKKMSPEALFGYCTYSSIAATATSIGILGASKRNDVEFLICIVVMLFNLFIMNGVFLGAFTSVQIDGYRRRTLFGTRLNLILQQVDHRNVSKKLAKKIRTWYYNFWMKESAIHKLEASDLLPESMINDIELDKYWHTLNQSLILRHVSDGMKRALAQKMETYYYSKGDVIVYQDQLQNKIIFVATGVVQVVAPDDIESPIINLGYGSCIGESYMLLNIPNAAHILIANSHELHAVKQKQLQLSRKRVDKTLKLIKQVLRSSFEDIQTDKTDLKTTDLYIINKIEGSTKHKDMIFVTTNWPWILYPNSQLLQIWNGLIFIISVAVAIVYPYVLFYLKTSPPFYDVFLRPVANILFIADVIVQIFTAVEDDKQNMNSTLSGIISKRFTQLNFLIDVASIIPIEILYKGILTYDRRNNIFDCNHMLKIIRIVSFFVNLTKSFKFGTNVTRIFLYVVYLTYLGYLQGLFYYLAGCSSRQKYVDEVSTVRKFMISNKMKRRLLNRLNLYMESQWEISEGIKVKHLMFDIPKYFYEKLNKDRYYYMLESIPLFKLFSRAMIRMICGKCEIELFPPNEYVTYAGDTTQNMYIIEKGFCEMLFSGSNRADKIVGPMTDFCVIDMLLEVPVLYNIRTLTNVSVLKISLADIDNVMSYKPELKGNVHNLIAMTKNTIAVKRLFMKSGETWNVPYVKRVQQGSFFRFPNGKLHPLNLDFQRGWRQFTLLRYFMRRKTILPNGPFLYRYAIFHAVIVFAMCTINPCLFVYQCAMKKIYAISISLFLDLLLLIDVYIRLHVCYYNEDGVLVTHPKYTATHYITTSFTVDLLTALPLKLIFEIFLGRTDASYINLIKVLRVYRIPNAFSYCEKDILKNKDIWLSIVKYLILTTIIFNTLTAILILLGCKYTPLDEVIDILMPYNSSWVFTIDTDSELSIKANRNSNAMKIYYLALYYITQASLKLGIGDIAVVQNIEVIYTMLVVIFGYVWFTYILVTISNTKAALNLNLTIYQNHMKDLIIFMKEQRVPKLVQNKNIRFFEYMWQRTQGTNTMDIFDNFHTTLKGDCVLSMYQDTLALVSIFQNADASFFRALSMLIKEAYYLQDMDICCINNIVDSVYIVHRGVIKVTRPDGHIETNLRRGAFKLTKSEIFYMSRTMELISMLGSYFSYLIIIYHASFQHHKPWVIALTFFFDFMQIVKIYITFKTPYISRLGEIVKNKKRIKNKYLKESALYFDLFSLIPFEFFSFAFPTGNIWLYVALFRLNRVVRLISIKRYFGLTYDYLNVNVLAIKLFSLFVFCTTFTHTKGQLLRSNLTVEIPTYAPYTTLLPY</sequence>
<evidence type="ECO:0000259" key="3">
    <source>
        <dbReference type="PROSITE" id="PS50042"/>
    </source>
</evidence>
<keyword evidence="1" id="KW-0406">Ion transport</keyword>
<keyword evidence="2" id="KW-1133">Transmembrane helix</keyword>
<feature type="transmembrane region" description="Helical" evidence="2">
    <location>
        <begin position="828"/>
        <end position="847"/>
    </location>
</feature>
<dbReference type="Gene3D" id="1.10.287.70">
    <property type="match status" value="1"/>
</dbReference>
<dbReference type="InterPro" id="IPR050866">
    <property type="entry name" value="CNG_cation_channel"/>
</dbReference>
<accession>A0ABM1MDR6</accession>
<feature type="domain" description="Cyclic nucleotide-binding" evidence="3">
    <location>
        <begin position="609"/>
        <end position="709"/>
    </location>
</feature>
<dbReference type="Gene3D" id="2.60.120.10">
    <property type="entry name" value="Jelly Rolls"/>
    <property type="match status" value="3"/>
</dbReference>
<dbReference type="GeneID" id="108559859"/>
<evidence type="ECO:0000313" key="4">
    <source>
        <dbReference type="Proteomes" id="UP000695000"/>
    </source>
</evidence>
<keyword evidence="1" id="KW-0813">Transport</keyword>
<name>A0ABM1MDR6_NICVS</name>
<keyword evidence="1" id="KW-0407">Ion channel</keyword>
<dbReference type="SMART" id="SM00100">
    <property type="entry name" value="cNMP"/>
    <property type="match status" value="2"/>
</dbReference>
<evidence type="ECO:0000313" key="5">
    <source>
        <dbReference type="RefSeq" id="XP_017772716.1"/>
    </source>
</evidence>
<dbReference type="Proteomes" id="UP000695000">
    <property type="component" value="Unplaced"/>
</dbReference>
<feature type="transmembrane region" description="Helical" evidence="2">
    <location>
        <begin position="797"/>
        <end position="821"/>
    </location>
</feature>
<evidence type="ECO:0000256" key="1">
    <source>
        <dbReference type="ARBA" id="ARBA00023286"/>
    </source>
</evidence>
<feature type="transmembrane region" description="Helical" evidence="2">
    <location>
        <begin position="72"/>
        <end position="93"/>
    </location>
</feature>
<feature type="transmembrane region" description="Helical" evidence="2">
    <location>
        <begin position="99"/>
        <end position="124"/>
    </location>
</feature>
<dbReference type="Gene3D" id="1.10.287.630">
    <property type="entry name" value="Helix hairpin bin"/>
    <property type="match status" value="2"/>
</dbReference>
<feature type="transmembrane region" description="Helical" evidence="2">
    <location>
        <begin position="1210"/>
        <end position="1229"/>
    </location>
</feature>
<keyword evidence="2" id="KW-0472">Membrane</keyword>
<keyword evidence="4" id="KW-1185">Reference proteome</keyword>
<feature type="transmembrane region" description="Helical" evidence="2">
    <location>
        <begin position="511"/>
        <end position="532"/>
    </location>
</feature>
<proteinExistence type="predicted"/>
<dbReference type="InterPro" id="IPR000595">
    <property type="entry name" value="cNMP-bd_dom"/>
</dbReference>
<keyword evidence="1" id="KW-1071">Ligand-gated ion channel</keyword>
<reference evidence="5" key="1">
    <citation type="submission" date="2025-08" db="UniProtKB">
        <authorList>
            <consortium name="RefSeq"/>
        </authorList>
    </citation>
    <scope>IDENTIFICATION</scope>
    <source>
        <tissue evidence="5">Whole Larva</tissue>
    </source>
</reference>
<dbReference type="SUPFAM" id="SSF51206">
    <property type="entry name" value="cAMP-binding domain-like"/>
    <property type="match status" value="3"/>
</dbReference>
<keyword evidence="2" id="KW-0812">Transmembrane</keyword>